<dbReference type="RefSeq" id="WP_344160802.1">
    <property type="nucleotide sequence ID" value="NZ_BAAANF010000022.1"/>
</dbReference>
<reference evidence="2 3" key="1">
    <citation type="journal article" date="2019" name="Int. J. Syst. Evol. Microbiol.">
        <title>The Global Catalogue of Microorganisms (GCM) 10K type strain sequencing project: providing services to taxonomists for standard genome sequencing and annotation.</title>
        <authorList>
            <consortium name="The Broad Institute Genomics Platform"/>
            <consortium name="The Broad Institute Genome Sequencing Center for Infectious Disease"/>
            <person name="Wu L."/>
            <person name="Ma J."/>
        </authorList>
    </citation>
    <scope>NUCLEOTIDE SEQUENCE [LARGE SCALE GENOMIC DNA]</scope>
    <source>
        <strain evidence="2 3">JCM 14307</strain>
    </source>
</reference>
<organism evidence="2 3">
    <name type="scientific">Kribbella yunnanensis</name>
    <dbReference type="NCBI Taxonomy" id="190194"/>
    <lineage>
        <taxon>Bacteria</taxon>
        <taxon>Bacillati</taxon>
        <taxon>Actinomycetota</taxon>
        <taxon>Actinomycetes</taxon>
        <taxon>Propionibacteriales</taxon>
        <taxon>Kribbellaceae</taxon>
        <taxon>Kribbella</taxon>
    </lineage>
</organism>
<accession>A0ABN2IPF8</accession>
<comment type="caution">
    <text evidence="2">The sequence shown here is derived from an EMBL/GenBank/DDBJ whole genome shotgun (WGS) entry which is preliminary data.</text>
</comment>
<evidence type="ECO:0000313" key="2">
    <source>
        <dbReference type="EMBL" id="GAA1708882.1"/>
    </source>
</evidence>
<protein>
    <recommendedName>
        <fullName evidence="4">Secreted protein</fullName>
    </recommendedName>
</protein>
<evidence type="ECO:0000256" key="1">
    <source>
        <dbReference type="SAM" id="SignalP"/>
    </source>
</evidence>
<feature type="signal peptide" evidence="1">
    <location>
        <begin position="1"/>
        <end position="27"/>
    </location>
</feature>
<name>A0ABN2IPF8_9ACTN</name>
<gene>
    <name evidence="2" type="ORF">GCM10009745_65970</name>
</gene>
<keyword evidence="1" id="KW-0732">Signal</keyword>
<proteinExistence type="predicted"/>
<sequence>MNRLLASAATLAALAAAAVIAPSQASASVQETCTDINYRGVAGTKIELWQCINAPGANGRIAYRAYIYDTFSTDVAIIRYRGGGELARARTSGFLGSALTTFFWGGSPTELQACAEISGHGFNCAWTKNDGNS</sequence>
<keyword evidence="3" id="KW-1185">Reference proteome</keyword>
<evidence type="ECO:0000313" key="3">
    <source>
        <dbReference type="Proteomes" id="UP001500280"/>
    </source>
</evidence>
<dbReference type="Proteomes" id="UP001500280">
    <property type="component" value="Unassembled WGS sequence"/>
</dbReference>
<evidence type="ECO:0008006" key="4">
    <source>
        <dbReference type="Google" id="ProtNLM"/>
    </source>
</evidence>
<dbReference type="EMBL" id="BAAANF010000022">
    <property type="protein sequence ID" value="GAA1708882.1"/>
    <property type="molecule type" value="Genomic_DNA"/>
</dbReference>
<feature type="chain" id="PRO_5045744597" description="Secreted protein" evidence="1">
    <location>
        <begin position="28"/>
        <end position="133"/>
    </location>
</feature>